<sequence>MATDKTGATSTAVGPAQHGVLHYARRGEPVEDASSIDSDIVGFDADKMKGRSLLTESEEKKLMRRVDWHLMTLCSIMFLLKNIDANNTANARIMNKGTKQNILTQLDMSSNAYNFITTIYYIPYIIFEAPSNLLIKRILPSRWQSRIMVTWGIALACHAAVHNKEGLYAARFFLGLVGFFDYELPEYY</sequence>
<comment type="caution">
    <text evidence="6">The sequence shown here is derived from an EMBL/GenBank/DDBJ whole genome shotgun (WGS) entry which is preliminary data.</text>
</comment>
<keyword evidence="2" id="KW-0813">Transport</keyword>
<protein>
    <recommendedName>
        <fullName evidence="8">Major facilitator superfamily (MFS) profile domain-containing protein</fullName>
    </recommendedName>
</protein>
<dbReference type="Proteomes" id="UP001345691">
    <property type="component" value="Unassembled WGS sequence"/>
</dbReference>
<dbReference type="Gene3D" id="1.20.1250.20">
    <property type="entry name" value="MFS general substrate transporter like domains"/>
    <property type="match status" value="1"/>
</dbReference>
<dbReference type="PANTHER" id="PTHR43791:SF91">
    <property type="entry name" value="MAJOR FACILITATOR SUPERFAMILY (MFS) PROFILE DOMAIN-CONTAINING PROTEIN-RELATED"/>
    <property type="match status" value="1"/>
</dbReference>
<keyword evidence="3" id="KW-0812">Transmembrane</keyword>
<keyword evidence="7" id="KW-1185">Reference proteome</keyword>
<organism evidence="6 7">
    <name type="scientific">Exophiala sideris</name>
    <dbReference type="NCBI Taxonomy" id="1016849"/>
    <lineage>
        <taxon>Eukaryota</taxon>
        <taxon>Fungi</taxon>
        <taxon>Dikarya</taxon>
        <taxon>Ascomycota</taxon>
        <taxon>Pezizomycotina</taxon>
        <taxon>Eurotiomycetes</taxon>
        <taxon>Chaetothyriomycetidae</taxon>
        <taxon>Chaetothyriales</taxon>
        <taxon>Herpotrichiellaceae</taxon>
        <taxon>Exophiala</taxon>
    </lineage>
</organism>
<evidence type="ECO:0000256" key="2">
    <source>
        <dbReference type="ARBA" id="ARBA00022448"/>
    </source>
</evidence>
<evidence type="ECO:0000256" key="1">
    <source>
        <dbReference type="ARBA" id="ARBA00004141"/>
    </source>
</evidence>
<proteinExistence type="predicted"/>
<evidence type="ECO:0000313" key="7">
    <source>
        <dbReference type="Proteomes" id="UP001345691"/>
    </source>
</evidence>
<dbReference type="InterPro" id="IPR036259">
    <property type="entry name" value="MFS_trans_sf"/>
</dbReference>
<keyword evidence="4" id="KW-1133">Transmembrane helix</keyword>
<accession>A0ABR0JGR8</accession>
<evidence type="ECO:0000313" key="6">
    <source>
        <dbReference type="EMBL" id="KAK5063920.1"/>
    </source>
</evidence>
<dbReference type="SUPFAM" id="SSF103473">
    <property type="entry name" value="MFS general substrate transporter"/>
    <property type="match status" value="1"/>
</dbReference>
<evidence type="ECO:0000256" key="4">
    <source>
        <dbReference type="ARBA" id="ARBA00022989"/>
    </source>
</evidence>
<evidence type="ECO:0008006" key="8">
    <source>
        <dbReference type="Google" id="ProtNLM"/>
    </source>
</evidence>
<name>A0ABR0JGR8_9EURO</name>
<keyword evidence="5" id="KW-0472">Membrane</keyword>
<comment type="subcellular location">
    <subcellularLocation>
        <location evidence="1">Membrane</location>
        <topology evidence="1">Multi-pass membrane protein</topology>
    </subcellularLocation>
</comment>
<evidence type="ECO:0000256" key="3">
    <source>
        <dbReference type="ARBA" id="ARBA00022692"/>
    </source>
</evidence>
<evidence type="ECO:0000256" key="5">
    <source>
        <dbReference type="ARBA" id="ARBA00023136"/>
    </source>
</evidence>
<dbReference type="PANTHER" id="PTHR43791">
    <property type="entry name" value="PERMEASE-RELATED"/>
    <property type="match status" value="1"/>
</dbReference>
<gene>
    <name evidence="6" type="ORF">LTR69_003686</name>
</gene>
<reference evidence="6 7" key="1">
    <citation type="submission" date="2023-08" db="EMBL/GenBank/DDBJ databases">
        <title>Black Yeasts Isolated from many extreme environments.</title>
        <authorList>
            <person name="Coleine C."/>
            <person name="Stajich J.E."/>
            <person name="Selbmann L."/>
        </authorList>
    </citation>
    <scope>NUCLEOTIDE SEQUENCE [LARGE SCALE GENOMIC DNA]</scope>
    <source>
        <strain evidence="6 7">CCFEE 6328</strain>
    </source>
</reference>
<dbReference type="EMBL" id="JAVRRF010000006">
    <property type="protein sequence ID" value="KAK5063920.1"/>
    <property type="molecule type" value="Genomic_DNA"/>
</dbReference>